<dbReference type="RefSeq" id="WP_130557226.1">
    <property type="nucleotide sequence ID" value="NZ_AP028947.1"/>
</dbReference>
<dbReference type="KEGG" id="lto:RGQ30_00260"/>
<evidence type="ECO:0000313" key="1">
    <source>
        <dbReference type="EMBL" id="BET24525.1"/>
    </source>
</evidence>
<dbReference type="AlphaFoldDB" id="A0AA86J588"/>
<dbReference type="Pfam" id="PF14367">
    <property type="entry name" value="DUF4411"/>
    <property type="match status" value="1"/>
</dbReference>
<sequence>MSYLIDSDVLITAKNSYYAFDLCPGFWESLQTKHLEGSVFSLDRIRSELLQGRDDDSLVQWTNNVIPRSFFLSSATLEVANAFSEIMLWVQQNSQFQDTAKAKFATGADGWLVAFAKVKGWTVVTMEESRPESRNQVKLPDVCIRFGVPYQNVFSTLRQLNVKYRL</sequence>
<organism evidence="1 2">
    <name type="scientific">Limnobacter thiooxidans</name>
    <dbReference type="NCBI Taxonomy" id="131080"/>
    <lineage>
        <taxon>Bacteria</taxon>
        <taxon>Pseudomonadati</taxon>
        <taxon>Pseudomonadota</taxon>
        <taxon>Betaproteobacteria</taxon>
        <taxon>Burkholderiales</taxon>
        <taxon>Burkholderiaceae</taxon>
        <taxon>Limnobacter</taxon>
    </lineage>
</organism>
<reference evidence="1 2" key="1">
    <citation type="submission" date="2023-10" db="EMBL/GenBank/DDBJ databases">
        <title>Complete Genome Sequence of Limnobacter thiooxidans CS-K2T, Isolated from freshwater lake sediments in Bavaria, Germany.</title>
        <authorList>
            <person name="Naruki M."/>
            <person name="Watanabe A."/>
            <person name="Warashina T."/>
            <person name="Morita T."/>
            <person name="Arakawa K."/>
        </authorList>
    </citation>
    <scope>NUCLEOTIDE SEQUENCE [LARGE SCALE GENOMIC DNA]</scope>
    <source>
        <strain evidence="1 2">CS-K2</strain>
    </source>
</reference>
<evidence type="ECO:0000313" key="2">
    <source>
        <dbReference type="Proteomes" id="UP001329151"/>
    </source>
</evidence>
<dbReference type="Proteomes" id="UP001329151">
    <property type="component" value="Chromosome"/>
</dbReference>
<keyword evidence="2" id="KW-1185">Reference proteome</keyword>
<dbReference type="InterPro" id="IPR016541">
    <property type="entry name" value="UCP008505"/>
</dbReference>
<protein>
    <submittedName>
        <fullName evidence="1">DUF4411 family protein</fullName>
    </submittedName>
</protein>
<accession>A0AA86J588</accession>
<gene>
    <name evidence="1" type="ORF">RGQ30_00260</name>
</gene>
<dbReference type="EMBL" id="AP028947">
    <property type="protein sequence ID" value="BET24525.1"/>
    <property type="molecule type" value="Genomic_DNA"/>
</dbReference>
<proteinExistence type="predicted"/>
<name>A0AA86J588_9BURK</name>